<name>A0A4Y2GIQ4_ARAVE</name>
<evidence type="ECO:0000313" key="2">
    <source>
        <dbReference type="EMBL" id="GBM51924.1"/>
    </source>
</evidence>
<comment type="caution">
    <text evidence="2">The sequence shown here is derived from an EMBL/GenBank/DDBJ whole genome shotgun (WGS) entry which is preliminary data.</text>
</comment>
<protein>
    <submittedName>
        <fullName evidence="2">Uncharacterized protein</fullName>
    </submittedName>
</protein>
<organism evidence="2 3">
    <name type="scientific">Araneus ventricosus</name>
    <name type="common">Orbweaver spider</name>
    <name type="synonym">Epeira ventricosa</name>
    <dbReference type="NCBI Taxonomy" id="182803"/>
    <lineage>
        <taxon>Eukaryota</taxon>
        <taxon>Metazoa</taxon>
        <taxon>Ecdysozoa</taxon>
        <taxon>Arthropoda</taxon>
        <taxon>Chelicerata</taxon>
        <taxon>Arachnida</taxon>
        <taxon>Araneae</taxon>
        <taxon>Araneomorphae</taxon>
        <taxon>Entelegynae</taxon>
        <taxon>Araneoidea</taxon>
        <taxon>Araneidae</taxon>
        <taxon>Araneus</taxon>
    </lineage>
</organism>
<feature type="region of interest" description="Disordered" evidence="1">
    <location>
        <begin position="75"/>
        <end position="98"/>
    </location>
</feature>
<accession>A0A4Y2GIQ4</accession>
<evidence type="ECO:0000256" key="1">
    <source>
        <dbReference type="SAM" id="MobiDB-lite"/>
    </source>
</evidence>
<feature type="region of interest" description="Disordered" evidence="1">
    <location>
        <begin position="16"/>
        <end position="50"/>
    </location>
</feature>
<reference evidence="2 3" key="1">
    <citation type="journal article" date="2019" name="Sci. Rep.">
        <title>Orb-weaving spider Araneus ventricosus genome elucidates the spidroin gene catalogue.</title>
        <authorList>
            <person name="Kono N."/>
            <person name="Nakamura H."/>
            <person name="Ohtoshi R."/>
            <person name="Moran D.A.P."/>
            <person name="Shinohara A."/>
            <person name="Yoshida Y."/>
            <person name="Fujiwara M."/>
            <person name="Mori M."/>
            <person name="Tomita M."/>
            <person name="Arakawa K."/>
        </authorList>
    </citation>
    <scope>NUCLEOTIDE SEQUENCE [LARGE SCALE GENOMIC DNA]</scope>
</reference>
<dbReference type="Proteomes" id="UP000499080">
    <property type="component" value="Unassembled WGS sequence"/>
</dbReference>
<keyword evidence="3" id="KW-1185">Reference proteome</keyword>
<sequence>MEANTIQRPFLLALQENTEPQQSRHSRSHLEFHLSPPAPGGQSHSHSKTNISFRHFETLVPGEVEKGKRLGCTSAECPSEEPISVDGRGITSGTSIYTEDPLEDRKGVRAEFCVWPGQNIVYDGLRN</sequence>
<dbReference type="EMBL" id="BGPR01001355">
    <property type="protein sequence ID" value="GBM51924.1"/>
    <property type="molecule type" value="Genomic_DNA"/>
</dbReference>
<gene>
    <name evidence="2" type="ORF">AVEN_1507_1</name>
</gene>
<proteinExistence type="predicted"/>
<evidence type="ECO:0000313" key="3">
    <source>
        <dbReference type="Proteomes" id="UP000499080"/>
    </source>
</evidence>
<dbReference type="AlphaFoldDB" id="A0A4Y2GIQ4"/>